<gene>
    <name evidence="1" type="ORF">UFOVP146_48</name>
</gene>
<accession>A0A6J7VJR1</accession>
<name>A0A6J7VJR1_9CAUD</name>
<reference evidence="1" key="1">
    <citation type="submission" date="2020-05" db="EMBL/GenBank/DDBJ databases">
        <authorList>
            <person name="Chiriac C."/>
            <person name="Salcher M."/>
            <person name="Ghai R."/>
            <person name="Kavagutti S V."/>
        </authorList>
    </citation>
    <scope>NUCLEOTIDE SEQUENCE</scope>
</reference>
<evidence type="ECO:0000313" key="1">
    <source>
        <dbReference type="EMBL" id="CAB5079630.1"/>
    </source>
</evidence>
<sequence>MAGVITTGSFPKALWPGIKAWWGRSYNEHPIEYTDLFDTTTSDKNYEEYVQATGFGLAPQKAQGQGVSYDSEVQGFVTRLTNVAYGLGYIVTQEELADNLYEVVSKRRAAANAFSMRQTKENVAANVYNNAFSAAYAGGDGVSLLNAAHPNTSGGSFSNLLTTAANLSEAAIENLIIQQMLATNDRGLRINLMPRSLVVHPSNWFEANRILKSVYQSNSQSNNINVLHATNALPEGIKMNHYLTSTKAWFIRAQVPTGTGMIHQERQAISFDQDNDFDTMNAKAKSYERYAFGWGDPRALWGTPGV</sequence>
<evidence type="ECO:0008006" key="2">
    <source>
        <dbReference type="Google" id="ProtNLM"/>
    </source>
</evidence>
<protein>
    <recommendedName>
        <fullName evidence="2">Bacteriophage Mu, GpT</fullName>
    </recommendedName>
</protein>
<dbReference type="EMBL" id="LR798192">
    <property type="protein sequence ID" value="CAB5079630.1"/>
    <property type="molecule type" value="Genomic_DNA"/>
</dbReference>
<organism evidence="1">
    <name type="scientific">uncultured Caudovirales phage</name>
    <dbReference type="NCBI Taxonomy" id="2100421"/>
    <lineage>
        <taxon>Viruses</taxon>
        <taxon>Duplodnaviria</taxon>
        <taxon>Heunggongvirae</taxon>
        <taxon>Uroviricota</taxon>
        <taxon>Caudoviricetes</taxon>
        <taxon>Peduoviridae</taxon>
        <taxon>Maltschvirus</taxon>
        <taxon>Maltschvirus maltsch</taxon>
    </lineage>
</organism>
<dbReference type="Pfam" id="PF25209">
    <property type="entry name" value="Phage_capsid_4"/>
    <property type="match status" value="1"/>
</dbReference>
<proteinExistence type="predicted"/>